<gene>
    <name evidence="2" type="ORF">A3Q56_00773</name>
</gene>
<dbReference type="EMBL" id="LWCA01000050">
    <property type="protein sequence ID" value="OAF71454.1"/>
    <property type="molecule type" value="Genomic_DNA"/>
</dbReference>
<keyword evidence="1" id="KW-0812">Transmembrane</keyword>
<feature type="transmembrane region" description="Helical" evidence="1">
    <location>
        <begin position="404"/>
        <end position="427"/>
    </location>
</feature>
<organism evidence="2 3">
    <name type="scientific">Intoshia linei</name>
    <dbReference type="NCBI Taxonomy" id="1819745"/>
    <lineage>
        <taxon>Eukaryota</taxon>
        <taxon>Metazoa</taxon>
        <taxon>Spiralia</taxon>
        <taxon>Lophotrochozoa</taxon>
        <taxon>Mesozoa</taxon>
        <taxon>Orthonectida</taxon>
        <taxon>Rhopaluridae</taxon>
        <taxon>Intoshia</taxon>
    </lineage>
</organism>
<evidence type="ECO:0000313" key="2">
    <source>
        <dbReference type="EMBL" id="OAF71454.1"/>
    </source>
</evidence>
<feature type="transmembrane region" description="Helical" evidence="1">
    <location>
        <begin position="152"/>
        <end position="170"/>
    </location>
</feature>
<protein>
    <recommendedName>
        <fullName evidence="4">HAT C-terminal dimerisation domain-containing protein</fullName>
    </recommendedName>
</protein>
<feature type="transmembrane region" description="Helical" evidence="1">
    <location>
        <begin position="203"/>
        <end position="225"/>
    </location>
</feature>
<dbReference type="AlphaFoldDB" id="A0A177BD61"/>
<dbReference type="Proteomes" id="UP000078046">
    <property type="component" value="Unassembled WGS sequence"/>
</dbReference>
<reference evidence="2 3" key="1">
    <citation type="submission" date="2016-04" db="EMBL/GenBank/DDBJ databases">
        <title>The genome of Intoshia linei affirms orthonectids as highly simplified spiralians.</title>
        <authorList>
            <person name="Mikhailov K.V."/>
            <person name="Slusarev G.S."/>
            <person name="Nikitin M.A."/>
            <person name="Logacheva M.D."/>
            <person name="Penin A."/>
            <person name="Aleoshin V."/>
            <person name="Panchin Y.V."/>
        </authorList>
    </citation>
    <scope>NUCLEOTIDE SEQUENCE [LARGE SCALE GENOMIC DNA]</scope>
    <source>
        <strain evidence="2">Intl2013</strain>
        <tissue evidence="2">Whole animal</tissue>
    </source>
</reference>
<evidence type="ECO:0000313" key="3">
    <source>
        <dbReference type="Proteomes" id="UP000078046"/>
    </source>
</evidence>
<feature type="transmembrane region" description="Helical" evidence="1">
    <location>
        <begin position="370"/>
        <end position="392"/>
    </location>
</feature>
<feature type="transmembrane region" description="Helical" evidence="1">
    <location>
        <begin position="337"/>
        <end position="358"/>
    </location>
</feature>
<feature type="transmembrane region" description="Helical" evidence="1">
    <location>
        <begin position="312"/>
        <end position="331"/>
    </location>
</feature>
<proteinExistence type="predicted"/>
<evidence type="ECO:0008006" key="4">
    <source>
        <dbReference type="Google" id="ProtNLM"/>
    </source>
</evidence>
<name>A0A177BD61_9BILA</name>
<dbReference type="PANTHER" id="PTHR45913">
    <property type="entry name" value="EPM2A-INTERACTING PROTEIN 1"/>
    <property type="match status" value="1"/>
</dbReference>
<keyword evidence="1" id="KW-1133">Transmembrane helix</keyword>
<comment type="caution">
    <text evidence="2">The sequence shown here is derived from an EMBL/GenBank/DDBJ whole genome shotgun (WGS) entry which is preliminary data.</text>
</comment>
<accession>A0A177BD61</accession>
<keyword evidence="1" id="KW-0472">Membrane</keyword>
<dbReference type="PANTHER" id="PTHR45913:SF19">
    <property type="entry name" value="LOW QUALITY PROTEIN: ZINC FINGER BED DOMAIN-CONTAINING PROTEIN 5-LIKE"/>
    <property type="match status" value="1"/>
</dbReference>
<keyword evidence="3" id="KW-1185">Reference proteome</keyword>
<evidence type="ECO:0000256" key="1">
    <source>
        <dbReference type="SAM" id="Phobius"/>
    </source>
</evidence>
<sequence>MNSPRKNVPFNMELFLETIWLIVSSYQLSGLLLAAVLHWIYPLSTFLKFYQIFFYFNIDYVSISYLNYNSNANYNLLSVMKATTNENIQSLSSETYKNMMVNKQPNFWQILYENHYILQNTMMQVTLLFLIVFFIIGTYFLKRSKNNYKKSILKKIVYYLSLFSVIPYTLNAMRMFHCTQSNSHTTSKFLYNSYITCYSIQHWLWISSIIPSLLIFYVIFPVIVYKTIGKYFTIHFWKTKHCNTRLSSIFDLKNIQIEPKIRDVVKKLEKKDEYLLVLEILSSQSLNVFKSLTWNWNLNYLYMFGTYRQNCIYSKLVLMLLPLTISIIFSVQIHFSIVYQNVFILPVITVWIIILILYRKSNIYNVIYLNLFYNFNMILIFFLELLICYIQTDVSMDGYNSEIVLFSLGCFYYVSSIFFLFFSFYYASKPNLIDQCFELMKISNEKICLFIHNTNQDDNSKCMSNLINNEYYFDAGPIIYPKRYSSFYNNSYFNLNLHIIDLLSAVFNSTCMCDEFMKITPLLSPVYKLSQQIMYVNVCMRSCESAHPSLHLMLQKTLDDLIILYNTLSSIKDSIKVTAHNFISILPQFTNRLEIRDYELLFVNPIKRRLLLKMFCVVFRRNMRDRNFDNMPDIQNSISDEDILHYCHHLTTLKEDFEARFKDLFNLQIHSWMIDPFNCNINDAHCTVVEELIELQCDEEAKYRFKKGGNFLLWGCEPSKSLYPLMHSEMSRILLCFPTSYIVESGFSSVNKILTKDRNKINIFQISDIVMKLTRIKPRIKQLVLNHQAQGSHGNK</sequence>
<dbReference type="OrthoDB" id="6690226at2759"/>
<feature type="transmembrane region" description="Helical" evidence="1">
    <location>
        <begin position="20"/>
        <end position="40"/>
    </location>
</feature>
<feature type="transmembrane region" description="Helical" evidence="1">
    <location>
        <begin position="121"/>
        <end position="140"/>
    </location>
</feature>